<dbReference type="InterPro" id="IPR010982">
    <property type="entry name" value="Lambda_DNA-bd_dom_sf"/>
</dbReference>
<feature type="transmembrane region" description="Helical" evidence="2">
    <location>
        <begin position="117"/>
        <end position="138"/>
    </location>
</feature>
<keyword evidence="2" id="KW-0472">Membrane</keyword>
<keyword evidence="2" id="KW-0812">Transmembrane</keyword>
<keyword evidence="5" id="KW-1185">Reference proteome</keyword>
<dbReference type="EMBL" id="ASWJ01000011">
    <property type="protein sequence ID" value="EOW79965.1"/>
    <property type="molecule type" value="Genomic_DNA"/>
</dbReference>
<dbReference type="PANTHER" id="PTHR34475">
    <property type="match status" value="1"/>
</dbReference>
<dbReference type="InterPro" id="IPR001387">
    <property type="entry name" value="Cro/C1-type_HTH"/>
</dbReference>
<feature type="compositionally biased region" description="Low complexity" evidence="1">
    <location>
        <begin position="157"/>
        <end position="192"/>
    </location>
</feature>
<keyword evidence="2" id="KW-1133">Transmembrane helix</keyword>
<evidence type="ECO:0000259" key="3">
    <source>
        <dbReference type="Pfam" id="PF13464"/>
    </source>
</evidence>
<name>S1MTI7_9ENTE</name>
<dbReference type="InterPro" id="IPR025194">
    <property type="entry name" value="RodZ-like_C"/>
</dbReference>
<feature type="region of interest" description="Disordered" evidence="1">
    <location>
        <begin position="154"/>
        <end position="194"/>
    </location>
</feature>
<sequence>MGNETIIGAQLREARLNKKISLDELQQKTKIQKRYLEALETGDFDRLPGDYYVRTFIRQYAQAVGLDGNRLVAAFDGDEDQILPELPKREAPEEIQTTRTAVHEETFSRKRKQRDMVPIIVLGSIALVIILIVGYTTLQDYRSTSMIDQSKIVVENSSSTKSKSSSTSSEAASSTSTSSTSSQTSTSSTTSENQLEMNVTQVSAVETQVAVNQAKAPLELQFSGVNGPCWIGVMVGGSYVYQYTMQAGQSQSYTLPEGTTQATIVLGASDNVNIQLNKKELAFKNAAYTATKKNIQLTISYQST</sequence>
<dbReference type="PANTHER" id="PTHR34475:SF1">
    <property type="entry name" value="CYTOSKELETON PROTEIN RODZ"/>
    <property type="match status" value="1"/>
</dbReference>
<protein>
    <recommendedName>
        <fullName evidence="3">Cytoskeleton protein RodZ-like C-terminal domain-containing protein</fullName>
    </recommendedName>
</protein>
<accession>S1MTI7</accession>
<dbReference type="RefSeq" id="WP_016184085.1">
    <property type="nucleotide sequence ID" value="NZ_JXKI01000012.1"/>
</dbReference>
<dbReference type="OrthoDB" id="9797543at2"/>
<dbReference type="Pfam" id="PF13413">
    <property type="entry name" value="HTH_25"/>
    <property type="match status" value="1"/>
</dbReference>
<dbReference type="eggNOG" id="COG1426">
    <property type="taxonomic scope" value="Bacteria"/>
</dbReference>
<comment type="caution">
    <text evidence="4">The sequence shown here is derived from an EMBL/GenBank/DDBJ whole genome shotgun (WGS) entry which is preliminary data.</text>
</comment>
<feature type="domain" description="Cytoskeleton protein RodZ-like C-terminal" evidence="3">
    <location>
        <begin position="226"/>
        <end position="285"/>
    </location>
</feature>
<gene>
    <name evidence="4" type="ORF">I568_02316</name>
</gene>
<dbReference type="InterPro" id="IPR050400">
    <property type="entry name" value="Bact_Cytoskel_RodZ"/>
</dbReference>
<evidence type="ECO:0000256" key="1">
    <source>
        <dbReference type="SAM" id="MobiDB-lite"/>
    </source>
</evidence>
<evidence type="ECO:0000256" key="2">
    <source>
        <dbReference type="SAM" id="Phobius"/>
    </source>
</evidence>
<dbReference type="Gene3D" id="1.10.260.40">
    <property type="entry name" value="lambda repressor-like DNA-binding domains"/>
    <property type="match status" value="1"/>
</dbReference>
<dbReference type="SUPFAM" id="SSF47413">
    <property type="entry name" value="lambda repressor-like DNA-binding domains"/>
    <property type="match status" value="1"/>
</dbReference>
<dbReference type="STRING" id="1121865.OMW_01979"/>
<dbReference type="Pfam" id="PF13464">
    <property type="entry name" value="RodZ_C"/>
    <property type="match status" value="1"/>
</dbReference>
<proteinExistence type="predicted"/>
<dbReference type="GO" id="GO:0003677">
    <property type="term" value="F:DNA binding"/>
    <property type="evidence" value="ECO:0007669"/>
    <property type="project" value="InterPro"/>
</dbReference>
<dbReference type="CDD" id="cd00093">
    <property type="entry name" value="HTH_XRE"/>
    <property type="match status" value="1"/>
</dbReference>
<dbReference type="PATRIC" id="fig|1121865.3.peg.1925"/>
<evidence type="ECO:0000313" key="4">
    <source>
        <dbReference type="EMBL" id="EOW79965.1"/>
    </source>
</evidence>
<organism evidence="4 5">
    <name type="scientific">Enterococcus columbae DSM 7374 = ATCC 51263</name>
    <dbReference type="NCBI Taxonomy" id="1121865"/>
    <lineage>
        <taxon>Bacteria</taxon>
        <taxon>Bacillati</taxon>
        <taxon>Bacillota</taxon>
        <taxon>Bacilli</taxon>
        <taxon>Lactobacillales</taxon>
        <taxon>Enterococcaceae</taxon>
        <taxon>Enterococcus</taxon>
    </lineage>
</organism>
<reference evidence="4 5" key="1">
    <citation type="submission" date="2013-03" db="EMBL/GenBank/DDBJ databases">
        <title>The Genome Sequence of Enterococcus columbae ATCC_51263 (PacBio/Illumina hybrid assembly).</title>
        <authorList>
            <consortium name="The Broad Institute Genomics Platform"/>
            <consortium name="The Broad Institute Genome Sequencing Center for Infectious Disease"/>
            <person name="Earl A."/>
            <person name="Russ C."/>
            <person name="Gilmore M."/>
            <person name="Surin D."/>
            <person name="Walker B."/>
            <person name="Young S."/>
            <person name="Zeng Q."/>
            <person name="Gargeya S."/>
            <person name="Fitzgerald M."/>
            <person name="Haas B."/>
            <person name="Abouelleil A."/>
            <person name="Allen A.W."/>
            <person name="Alvarado L."/>
            <person name="Arachchi H.M."/>
            <person name="Berlin A.M."/>
            <person name="Chapman S.B."/>
            <person name="Gainer-Dewar J."/>
            <person name="Goldberg J."/>
            <person name="Griggs A."/>
            <person name="Gujja S."/>
            <person name="Hansen M."/>
            <person name="Howarth C."/>
            <person name="Imamovic A."/>
            <person name="Ireland A."/>
            <person name="Larimer J."/>
            <person name="McCowan C."/>
            <person name="Murphy C."/>
            <person name="Pearson M."/>
            <person name="Poon T.W."/>
            <person name="Priest M."/>
            <person name="Roberts A."/>
            <person name="Saif S."/>
            <person name="Shea T."/>
            <person name="Sisk P."/>
            <person name="Sykes S."/>
            <person name="Wortman J."/>
            <person name="Nusbaum C."/>
            <person name="Birren B."/>
        </authorList>
    </citation>
    <scope>NUCLEOTIDE SEQUENCE [LARGE SCALE GENOMIC DNA]</scope>
    <source>
        <strain evidence="4 5">ATCC 51263</strain>
    </source>
</reference>
<dbReference type="Proteomes" id="UP000014113">
    <property type="component" value="Unassembled WGS sequence"/>
</dbReference>
<dbReference type="AlphaFoldDB" id="S1MTI7"/>
<evidence type="ECO:0000313" key="5">
    <source>
        <dbReference type="Proteomes" id="UP000014113"/>
    </source>
</evidence>